<protein>
    <submittedName>
        <fullName evidence="1">SFRICE_014380</fullName>
    </submittedName>
</protein>
<dbReference type="EMBL" id="ODYU01010946">
    <property type="protein sequence ID" value="SOQ56370.1"/>
    <property type="molecule type" value="Genomic_DNA"/>
</dbReference>
<proteinExistence type="predicted"/>
<sequence>MVTLAKHRKCNSSQGVRRRARIDALKDRVPHRWWGRGSACSARAAATARTATAARGRCSPAPCWRTATAEFDYLVEIVIDPYVANNHGALLQSLLEKTNEGNSSPWSHMGDRPEDTVEHTVAVCPAWAGYRRVFGDVVSDGDLSRPALIQVVVRSEGEWDAVIAAVSSLFEEWLERRHGVLTYRLTQVLTGHGSFELSFVDSSHILTALHTVQVWHWSPSGRHSLWKECLQLYTIKSEALDKSLIMIRPWHAQHMKSSVTDIPLCWLMINFWCKNFGIWVSHNFLSFLHILAHKIAASSYKCSAIKWSRYCTPTVTTECFVVLPPTSSRTTAKPFSNQFGS</sequence>
<name>A0A2H1WTH7_SPOFR</name>
<reference evidence="1" key="1">
    <citation type="submission" date="2016-07" db="EMBL/GenBank/DDBJ databases">
        <authorList>
            <person name="Bretaudeau A."/>
        </authorList>
    </citation>
    <scope>NUCLEOTIDE SEQUENCE</scope>
    <source>
        <strain evidence="1">Rice</strain>
        <tissue evidence="1">Whole body</tissue>
    </source>
</reference>
<evidence type="ECO:0000313" key="1">
    <source>
        <dbReference type="EMBL" id="SOQ56370.1"/>
    </source>
</evidence>
<organism evidence="1">
    <name type="scientific">Spodoptera frugiperda</name>
    <name type="common">Fall armyworm</name>
    <dbReference type="NCBI Taxonomy" id="7108"/>
    <lineage>
        <taxon>Eukaryota</taxon>
        <taxon>Metazoa</taxon>
        <taxon>Ecdysozoa</taxon>
        <taxon>Arthropoda</taxon>
        <taxon>Hexapoda</taxon>
        <taxon>Insecta</taxon>
        <taxon>Pterygota</taxon>
        <taxon>Neoptera</taxon>
        <taxon>Endopterygota</taxon>
        <taxon>Lepidoptera</taxon>
        <taxon>Glossata</taxon>
        <taxon>Ditrysia</taxon>
        <taxon>Noctuoidea</taxon>
        <taxon>Noctuidae</taxon>
        <taxon>Amphipyrinae</taxon>
        <taxon>Spodoptera</taxon>
    </lineage>
</organism>
<accession>A0A2H1WTH7</accession>
<gene>
    <name evidence="1" type="ORF">SFRICE_014380</name>
</gene>
<dbReference type="AlphaFoldDB" id="A0A2H1WTH7"/>